<evidence type="ECO:0000313" key="3">
    <source>
        <dbReference type="Proteomes" id="UP000270190"/>
    </source>
</evidence>
<protein>
    <submittedName>
        <fullName evidence="2">Uncharacterized protein</fullName>
    </submittedName>
</protein>
<evidence type="ECO:0000313" key="2">
    <source>
        <dbReference type="EMBL" id="SPP28585.1"/>
    </source>
</evidence>
<reference evidence="3" key="1">
    <citation type="submission" date="2018-04" db="EMBL/GenBank/DDBJ databases">
        <authorList>
            <person name="Illikoud N."/>
        </authorList>
    </citation>
    <scope>NUCLEOTIDE SEQUENCE [LARGE SCALE GENOMIC DNA]</scope>
</reference>
<keyword evidence="1" id="KW-1133">Transmembrane helix</keyword>
<dbReference type="RefSeq" id="WP_154657754.1">
    <property type="nucleotide sequence ID" value="NZ_CBCPHX010000001.1"/>
</dbReference>
<dbReference type="GeneID" id="66538455"/>
<gene>
    <name evidence="2" type="ORF">BTBSAS_240011</name>
</gene>
<dbReference type="AlphaFoldDB" id="A0A2X0QIP6"/>
<evidence type="ECO:0000256" key="1">
    <source>
        <dbReference type="SAM" id="Phobius"/>
    </source>
</evidence>
<feature type="transmembrane region" description="Helical" evidence="1">
    <location>
        <begin position="33"/>
        <end position="54"/>
    </location>
</feature>
<accession>A0A2X0QIP6</accession>
<proteinExistence type="predicted"/>
<dbReference type="Proteomes" id="UP000270190">
    <property type="component" value="Unassembled WGS sequence"/>
</dbReference>
<dbReference type="EMBL" id="OUNC01000017">
    <property type="protein sequence ID" value="SPP28585.1"/>
    <property type="molecule type" value="Genomic_DNA"/>
</dbReference>
<keyword evidence="1" id="KW-0812">Transmembrane</keyword>
<name>A0A2X0QIP6_BROTH</name>
<organism evidence="2 3">
    <name type="scientific">Brochothrix thermosphacta</name>
    <name type="common">Microbacterium thermosphactum</name>
    <dbReference type="NCBI Taxonomy" id="2756"/>
    <lineage>
        <taxon>Bacteria</taxon>
        <taxon>Bacillati</taxon>
        <taxon>Bacillota</taxon>
        <taxon>Bacilli</taxon>
        <taxon>Bacillales</taxon>
        <taxon>Listeriaceae</taxon>
        <taxon>Brochothrix</taxon>
    </lineage>
</organism>
<sequence length="56" mass="6472">MLKKLLICLAFFVFISLLSIIFNSSDNIIRTLFINFLFSLGLFAVISMSSVYNFRE</sequence>
<keyword evidence="1" id="KW-0472">Membrane</keyword>